<dbReference type="GO" id="GO:0005874">
    <property type="term" value="C:microtubule"/>
    <property type="evidence" value="ECO:0007669"/>
    <property type="project" value="UniProtKB-KW"/>
</dbReference>
<dbReference type="PANTHER" id="PTHR19321:SF0">
    <property type="entry name" value="65-KDA MICROTUBULE-ASSOCIATED PROTEIN 6"/>
    <property type="match status" value="1"/>
</dbReference>
<accession>A0A5D2R7U3</accession>
<evidence type="ECO:0000313" key="8">
    <source>
        <dbReference type="Proteomes" id="UP000322667"/>
    </source>
</evidence>
<feature type="region of interest" description="Disordered" evidence="6">
    <location>
        <begin position="437"/>
        <end position="487"/>
    </location>
</feature>
<keyword evidence="4" id="KW-0963">Cytoplasm</keyword>
<evidence type="ECO:0000256" key="1">
    <source>
        <dbReference type="ARBA" id="ARBA00004245"/>
    </source>
</evidence>
<dbReference type="GO" id="GO:0008017">
    <property type="term" value="F:microtubule binding"/>
    <property type="evidence" value="ECO:0007669"/>
    <property type="project" value="InterPro"/>
</dbReference>
<name>A0A5D2R7U3_GOSTO</name>
<evidence type="ECO:0000313" key="7">
    <source>
        <dbReference type="EMBL" id="TYI36393.1"/>
    </source>
</evidence>
<evidence type="ECO:0000256" key="2">
    <source>
        <dbReference type="ARBA" id="ARBA00006187"/>
    </source>
</evidence>
<dbReference type="AlphaFoldDB" id="A0A5D2R7U3"/>
<evidence type="ECO:0008006" key="9">
    <source>
        <dbReference type="Google" id="ProtNLM"/>
    </source>
</evidence>
<dbReference type="GO" id="GO:0000226">
    <property type="term" value="P:microtubule cytoskeleton organization"/>
    <property type="evidence" value="ECO:0007669"/>
    <property type="project" value="InterPro"/>
</dbReference>
<protein>
    <recommendedName>
        <fullName evidence="9">65-kDa microtubule-associated protein 6</fullName>
    </recommendedName>
</protein>
<dbReference type="InterPro" id="IPR007145">
    <property type="entry name" value="MAP65_Ase1_PRC1"/>
</dbReference>
<organism evidence="7 8">
    <name type="scientific">Gossypium tomentosum</name>
    <name type="common">Hawaiian cotton</name>
    <name type="synonym">Gossypium sandvicense</name>
    <dbReference type="NCBI Taxonomy" id="34277"/>
    <lineage>
        <taxon>Eukaryota</taxon>
        <taxon>Viridiplantae</taxon>
        <taxon>Streptophyta</taxon>
        <taxon>Embryophyta</taxon>
        <taxon>Tracheophyta</taxon>
        <taxon>Spermatophyta</taxon>
        <taxon>Magnoliopsida</taxon>
        <taxon>eudicotyledons</taxon>
        <taxon>Gunneridae</taxon>
        <taxon>Pentapetalae</taxon>
        <taxon>rosids</taxon>
        <taxon>malvids</taxon>
        <taxon>Malvales</taxon>
        <taxon>Malvaceae</taxon>
        <taxon>Malvoideae</taxon>
        <taxon>Gossypium</taxon>
    </lineage>
</organism>
<evidence type="ECO:0000256" key="6">
    <source>
        <dbReference type="SAM" id="MobiDB-lite"/>
    </source>
</evidence>
<dbReference type="Gene3D" id="1.20.58.1520">
    <property type="match status" value="1"/>
</dbReference>
<evidence type="ECO:0000256" key="3">
    <source>
        <dbReference type="ARBA" id="ARBA00022701"/>
    </source>
</evidence>
<gene>
    <name evidence="7" type="ORF">ES332_A03G138100v1</name>
</gene>
<dbReference type="Proteomes" id="UP000322667">
    <property type="component" value="Chromosome A03"/>
</dbReference>
<dbReference type="EMBL" id="CM017612">
    <property type="protein sequence ID" value="TYI36393.1"/>
    <property type="molecule type" value="Genomic_DNA"/>
</dbReference>
<proteinExistence type="inferred from homology"/>
<dbReference type="GO" id="GO:0005737">
    <property type="term" value="C:cytoplasm"/>
    <property type="evidence" value="ECO:0007669"/>
    <property type="project" value="TreeGrafter"/>
</dbReference>
<keyword evidence="5" id="KW-0175">Coiled coil</keyword>
<comment type="similarity">
    <text evidence="2">Belongs to the MAP65/ASE1 family.</text>
</comment>
<dbReference type="GO" id="GO:0005819">
    <property type="term" value="C:spindle"/>
    <property type="evidence" value="ECO:0007669"/>
    <property type="project" value="TreeGrafter"/>
</dbReference>
<evidence type="ECO:0000256" key="5">
    <source>
        <dbReference type="SAM" id="Coils"/>
    </source>
</evidence>
<feature type="compositionally biased region" description="Polar residues" evidence="6">
    <location>
        <begin position="458"/>
        <end position="469"/>
    </location>
</feature>
<keyword evidence="4" id="KW-0206">Cytoskeleton</keyword>
<keyword evidence="8" id="KW-1185">Reference proteome</keyword>
<keyword evidence="3" id="KW-0493">Microtubule</keyword>
<evidence type="ECO:0000256" key="4">
    <source>
        <dbReference type="ARBA" id="ARBA00023212"/>
    </source>
</evidence>
<dbReference type="Pfam" id="PF03999">
    <property type="entry name" value="MAP65_ASE1"/>
    <property type="match status" value="1"/>
</dbReference>
<feature type="coiled-coil region" evidence="5">
    <location>
        <begin position="10"/>
        <end position="37"/>
    </location>
</feature>
<sequence>MLLQLERECLEVYRRKVKEAANAKARLHQSVAAKEAEVATLMAALGELNLHSPIQKEKKMAPLKEKLASITPLLEDLRTKKEERRKQFADIKNQIEKISGEISGYNYPNDTMISCLTLEDQDLSLRRLTEFQTRLQTLQKEKSDRLHKVLEYVNEVHLLCGVLGLDFAQTVSDVHPSLQRANQEQSTNISNGTFEGLEQTINKLKSERRIRMQKLKDIAGQLFELWNLMDSPQAEKNIFSRATSILRLSEPEVTEPGVLSTEMIEQALAEVERLTKLKASRMKELVLKRRSELEDICRMTHIKPDASTSVEKSNALIDSGLVDPSELLANIEAQITKVKDEALSRKEIIGFWLDENRYNAGRGAHINLKPIVDNLINRTLAWEEEKRALFLYDGERLVSILEDYKLTRKQREEEKKRCRDQKKIQDLLLTEREAIYGSKPSPRKSNSFRKTNGYRANGNGSMTPSTPRRNSVGGATPELLTPRSYSGRQNGYFKEMRRLSTAPINFVAISKEDTVSTYTSVCDWELGSPPYS</sequence>
<dbReference type="PANTHER" id="PTHR19321">
    <property type="entry name" value="PROTEIN REGULATOR OF CYTOKINESIS 1 PRC1-RELATED"/>
    <property type="match status" value="1"/>
</dbReference>
<reference evidence="7 8" key="1">
    <citation type="submission" date="2019-07" db="EMBL/GenBank/DDBJ databases">
        <title>WGS assembly of Gossypium tomentosum.</title>
        <authorList>
            <person name="Chen Z.J."/>
            <person name="Sreedasyam A."/>
            <person name="Ando A."/>
            <person name="Song Q."/>
            <person name="De L."/>
            <person name="Hulse-Kemp A."/>
            <person name="Ding M."/>
            <person name="Ye W."/>
            <person name="Kirkbride R."/>
            <person name="Jenkins J."/>
            <person name="Plott C."/>
            <person name="Lovell J."/>
            <person name="Lin Y.-M."/>
            <person name="Vaughn R."/>
            <person name="Liu B."/>
            <person name="Li W."/>
            <person name="Simpson S."/>
            <person name="Scheffler B."/>
            <person name="Saski C."/>
            <person name="Grover C."/>
            <person name="Hu G."/>
            <person name="Conover J."/>
            <person name="Carlson J."/>
            <person name="Shu S."/>
            <person name="Boston L."/>
            <person name="Williams M."/>
            <person name="Peterson D."/>
            <person name="Mcgee K."/>
            <person name="Jones D."/>
            <person name="Wendel J."/>
            <person name="Stelly D."/>
            <person name="Grimwood J."/>
            <person name="Schmutz J."/>
        </authorList>
    </citation>
    <scope>NUCLEOTIDE SEQUENCE [LARGE SCALE GENOMIC DNA]</scope>
    <source>
        <strain evidence="7">7179.01</strain>
    </source>
</reference>
<comment type="subcellular location">
    <subcellularLocation>
        <location evidence="1">Cytoplasm</location>
        <location evidence="1">Cytoskeleton</location>
    </subcellularLocation>
</comment>